<dbReference type="Gene3D" id="3.40.50.150">
    <property type="entry name" value="Vaccinia Virus protein VP39"/>
    <property type="match status" value="1"/>
</dbReference>
<dbReference type="PANTHER" id="PTHR43591">
    <property type="entry name" value="METHYLTRANSFERASE"/>
    <property type="match status" value="1"/>
</dbReference>
<comment type="caution">
    <text evidence="2">The sequence shown here is derived from an EMBL/GenBank/DDBJ whole genome shotgun (WGS) entry which is preliminary data.</text>
</comment>
<dbReference type="CDD" id="cd02440">
    <property type="entry name" value="AdoMet_MTases"/>
    <property type="match status" value="1"/>
</dbReference>
<evidence type="ECO:0000259" key="1">
    <source>
        <dbReference type="Pfam" id="PF08241"/>
    </source>
</evidence>
<dbReference type="InterPro" id="IPR029063">
    <property type="entry name" value="SAM-dependent_MTases_sf"/>
</dbReference>
<dbReference type="Proteomes" id="UP000003639">
    <property type="component" value="Unassembled WGS sequence"/>
</dbReference>
<dbReference type="SUPFAM" id="SSF53335">
    <property type="entry name" value="S-adenosyl-L-methionine-dependent methyltransferases"/>
    <property type="match status" value="1"/>
</dbReference>
<dbReference type="GO" id="GO:0032259">
    <property type="term" value="P:methylation"/>
    <property type="evidence" value="ECO:0007669"/>
    <property type="project" value="UniProtKB-KW"/>
</dbReference>
<dbReference type="STRING" id="411467.BACCAP_01248"/>
<dbReference type="AlphaFoldDB" id="A6NSR9"/>
<evidence type="ECO:0000313" key="2">
    <source>
        <dbReference type="EMBL" id="EDN00896.1"/>
    </source>
</evidence>
<reference evidence="2 3" key="2">
    <citation type="submission" date="2007-06" db="EMBL/GenBank/DDBJ databases">
        <title>Draft genome sequence of Pseudoflavonifractor capillosus ATCC 29799.</title>
        <authorList>
            <person name="Sudarsanam P."/>
            <person name="Ley R."/>
            <person name="Guruge J."/>
            <person name="Turnbaugh P.J."/>
            <person name="Mahowald M."/>
            <person name="Liep D."/>
            <person name="Gordon J."/>
        </authorList>
    </citation>
    <scope>NUCLEOTIDE SEQUENCE [LARGE SCALE GENOMIC DNA]</scope>
    <source>
        <strain evidence="2 3">ATCC 29799</strain>
    </source>
</reference>
<proteinExistence type="predicted"/>
<name>A6NSR9_9FIRM</name>
<sequence>MVKQAKKQLHTSRLHFSVQDATKLPYGPESFDAVVISNALHIMPQPEKALSEAWRVLKPGGFLFTPTFVWGNGRWARFRLWVMGLSGFHVYHSWNAGELMAYLSEHGYTIVCHQLFGSKFTPLCCLIAQKPPLDRL</sequence>
<organism evidence="2 3">
    <name type="scientific">Pseudoflavonifractor capillosus ATCC 29799</name>
    <dbReference type="NCBI Taxonomy" id="411467"/>
    <lineage>
        <taxon>Bacteria</taxon>
        <taxon>Bacillati</taxon>
        <taxon>Bacillota</taxon>
        <taxon>Clostridia</taxon>
        <taxon>Eubacteriales</taxon>
        <taxon>Oscillospiraceae</taxon>
        <taxon>Pseudoflavonifractor</taxon>
    </lineage>
</organism>
<accession>A6NSR9</accession>
<evidence type="ECO:0000313" key="3">
    <source>
        <dbReference type="Proteomes" id="UP000003639"/>
    </source>
</evidence>
<dbReference type="EMBL" id="AAXG02000009">
    <property type="protein sequence ID" value="EDN00896.1"/>
    <property type="molecule type" value="Genomic_DNA"/>
</dbReference>
<dbReference type="InterPro" id="IPR013216">
    <property type="entry name" value="Methyltransf_11"/>
</dbReference>
<gene>
    <name evidence="2" type="ORF">BACCAP_01248</name>
</gene>
<reference evidence="2 3" key="1">
    <citation type="submission" date="2007-04" db="EMBL/GenBank/DDBJ databases">
        <authorList>
            <person name="Fulton L."/>
            <person name="Clifton S."/>
            <person name="Fulton B."/>
            <person name="Xu J."/>
            <person name="Minx P."/>
            <person name="Pepin K.H."/>
            <person name="Johnson M."/>
            <person name="Thiruvilangam P."/>
            <person name="Bhonagiri V."/>
            <person name="Nash W.E."/>
            <person name="Mardis E.R."/>
            <person name="Wilson R.K."/>
        </authorList>
    </citation>
    <scope>NUCLEOTIDE SEQUENCE [LARGE SCALE GENOMIC DNA]</scope>
    <source>
        <strain evidence="2 3">ATCC 29799</strain>
    </source>
</reference>
<dbReference type="GO" id="GO:0008757">
    <property type="term" value="F:S-adenosylmethionine-dependent methyltransferase activity"/>
    <property type="evidence" value="ECO:0007669"/>
    <property type="project" value="InterPro"/>
</dbReference>
<keyword evidence="3" id="KW-1185">Reference proteome</keyword>
<dbReference type="Pfam" id="PF08241">
    <property type="entry name" value="Methyltransf_11"/>
    <property type="match status" value="1"/>
</dbReference>
<feature type="domain" description="Methyltransferase type 11" evidence="1">
    <location>
        <begin position="1"/>
        <end position="64"/>
    </location>
</feature>
<dbReference type="eggNOG" id="COG2226">
    <property type="taxonomic scope" value="Bacteria"/>
</dbReference>
<keyword evidence="2" id="KW-0808">Transferase</keyword>
<keyword evidence="2" id="KW-0489">Methyltransferase</keyword>
<protein>
    <submittedName>
        <fullName evidence="2">Methyltransferase domain protein</fullName>
    </submittedName>
</protein>